<dbReference type="InterPro" id="IPR006121">
    <property type="entry name" value="HMA_dom"/>
</dbReference>
<dbReference type="PROSITE" id="PS50846">
    <property type="entry name" value="HMA_2"/>
    <property type="match status" value="1"/>
</dbReference>
<evidence type="ECO:0000313" key="4">
    <source>
        <dbReference type="Proteomes" id="UP000179270"/>
    </source>
</evidence>
<dbReference type="AlphaFoldDB" id="A0A1F7I6R3"/>
<gene>
    <name evidence="3" type="ORF">A3A74_08275</name>
</gene>
<dbReference type="CDD" id="cd00371">
    <property type="entry name" value="HMA"/>
    <property type="match status" value="1"/>
</dbReference>
<dbReference type="EMBL" id="MGAF01000059">
    <property type="protein sequence ID" value="OGK39057.1"/>
    <property type="molecule type" value="Genomic_DNA"/>
</dbReference>
<dbReference type="STRING" id="1802055.A3A74_08275"/>
<dbReference type="InterPro" id="IPR036163">
    <property type="entry name" value="HMA_dom_sf"/>
</dbReference>
<sequence>MDKQTFHIEGMNCGACAYTIKKELLRLKGVKRALVHYDKQELKVEFDHKKVSEKELVDSVASFGYSLQRV</sequence>
<comment type="caution">
    <text evidence="3">The sequence shown here is derived from an EMBL/GenBank/DDBJ whole genome shotgun (WGS) entry which is preliminary data.</text>
</comment>
<accession>A0A1F7I6R3</accession>
<keyword evidence="1" id="KW-0479">Metal-binding</keyword>
<dbReference type="PROSITE" id="PS01047">
    <property type="entry name" value="HMA_1"/>
    <property type="match status" value="1"/>
</dbReference>
<dbReference type="PANTHER" id="PTHR46594:SF4">
    <property type="entry name" value="P-TYPE CATION-TRANSPORTING ATPASE"/>
    <property type="match status" value="1"/>
</dbReference>
<feature type="domain" description="HMA" evidence="2">
    <location>
        <begin position="2"/>
        <end position="68"/>
    </location>
</feature>
<dbReference type="SUPFAM" id="SSF55008">
    <property type="entry name" value="HMA, heavy metal-associated domain"/>
    <property type="match status" value="1"/>
</dbReference>
<name>A0A1F7I6R3_9BACT</name>
<protein>
    <recommendedName>
        <fullName evidence="2">HMA domain-containing protein</fullName>
    </recommendedName>
</protein>
<dbReference type="InterPro" id="IPR017969">
    <property type="entry name" value="Heavy-metal-associated_CS"/>
</dbReference>
<dbReference type="Pfam" id="PF00403">
    <property type="entry name" value="HMA"/>
    <property type="match status" value="1"/>
</dbReference>
<dbReference type="FunFam" id="3.30.70.100:FF:000001">
    <property type="entry name" value="ATPase copper transporting beta"/>
    <property type="match status" value="1"/>
</dbReference>
<dbReference type="PANTHER" id="PTHR46594">
    <property type="entry name" value="P-TYPE CATION-TRANSPORTING ATPASE"/>
    <property type="match status" value="1"/>
</dbReference>
<reference evidence="3 4" key="1">
    <citation type="journal article" date="2016" name="Nat. Commun.">
        <title>Thousands of microbial genomes shed light on interconnected biogeochemical processes in an aquifer system.</title>
        <authorList>
            <person name="Anantharaman K."/>
            <person name="Brown C.T."/>
            <person name="Hug L.A."/>
            <person name="Sharon I."/>
            <person name="Castelle C.J."/>
            <person name="Probst A.J."/>
            <person name="Thomas B.C."/>
            <person name="Singh A."/>
            <person name="Wilkins M.J."/>
            <person name="Karaoz U."/>
            <person name="Brodie E.L."/>
            <person name="Williams K.H."/>
            <person name="Hubbard S.S."/>
            <person name="Banfield J.F."/>
        </authorList>
    </citation>
    <scope>NUCLEOTIDE SEQUENCE [LARGE SCALE GENOMIC DNA]</scope>
</reference>
<dbReference type="Gene3D" id="3.30.70.100">
    <property type="match status" value="1"/>
</dbReference>
<proteinExistence type="predicted"/>
<dbReference type="Proteomes" id="UP000179270">
    <property type="component" value="Unassembled WGS sequence"/>
</dbReference>
<dbReference type="GO" id="GO:0046872">
    <property type="term" value="F:metal ion binding"/>
    <property type="evidence" value="ECO:0007669"/>
    <property type="project" value="UniProtKB-KW"/>
</dbReference>
<evidence type="ECO:0000256" key="1">
    <source>
        <dbReference type="ARBA" id="ARBA00022723"/>
    </source>
</evidence>
<evidence type="ECO:0000313" key="3">
    <source>
        <dbReference type="EMBL" id="OGK39057.1"/>
    </source>
</evidence>
<evidence type="ECO:0000259" key="2">
    <source>
        <dbReference type="PROSITE" id="PS50846"/>
    </source>
</evidence>
<organism evidence="3 4">
    <name type="scientific">Candidatus Roizmanbacteria bacterium RIFCSPLOWO2_01_FULL_35_13</name>
    <dbReference type="NCBI Taxonomy" id="1802055"/>
    <lineage>
        <taxon>Bacteria</taxon>
        <taxon>Candidatus Roizmaniibacteriota</taxon>
    </lineage>
</organism>